<keyword evidence="9" id="KW-1185">Reference proteome</keyword>
<comment type="subcellular location">
    <subcellularLocation>
        <location evidence="7">Golgi apparatus</location>
        <location evidence="7">Golgi stack membrane</location>
        <topology evidence="7">Single-pass type II membrane protein</topology>
    </subcellularLocation>
</comment>
<comment type="caution">
    <text evidence="8">The sequence shown here is derived from an EMBL/GenBank/DDBJ whole genome shotgun (WGS) entry which is preliminary data.</text>
</comment>
<dbReference type="EC" id="2.4.1.-" evidence="7"/>
<keyword evidence="2 7" id="KW-0328">Glycosyltransferase</keyword>
<comment type="similarity">
    <text evidence="1 7">Belongs to the glycosyltransferase 37 family.</text>
</comment>
<evidence type="ECO:0000313" key="8">
    <source>
        <dbReference type="EMBL" id="KAH0890539.1"/>
    </source>
</evidence>
<dbReference type="Pfam" id="PF03254">
    <property type="entry name" value="XG_FTase"/>
    <property type="match status" value="1"/>
</dbReference>
<evidence type="ECO:0000313" key="9">
    <source>
        <dbReference type="Proteomes" id="UP000824890"/>
    </source>
</evidence>
<organism evidence="8 9">
    <name type="scientific">Brassica napus</name>
    <name type="common">Rape</name>
    <dbReference type="NCBI Taxonomy" id="3708"/>
    <lineage>
        <taxon>Eukaryota</taxon>
        <taxon>Viridiplantae</taxon>
        <taxon>Streptophyta</taxon>
        <taxon>Embryophyta</taxon>
        <taxon>Tracheophyta</taxon>
        <taxon>Spermatophyta</taxon>
        <taxon>Magnoliopsida</taxon>
        <taxon>eudicotyledons</taxon>
        <taxon>Gunneridae</taxon>
        <taxon>Pentapetalae</taxon>
        <taxon>rosids</taxon>
        <taxon>malvids</taxon>
        <taxon>Brassicales</taxon>
        <taxon>Brassicaceae</taxon>
        <taxon>Brassiceae</taxon>
        <taxon>Brassica</taxon>
    </lineage>
</organism>
<gene>
    <name evidence="8" type="ORF">HID58_052968</name>
</gene>
<evidence type="ECO:0000256" key="1">
    <source>
        <dbReference type="ARBA" id="ARBA00010481"/>
    </source>
</evidence>
<name>A0ABQ8ADC4_BRANA</name>
<dbReference type="Proteomes" id="UP000824890">
    <property type="component" value="Unassembled WGS sequence"/>
</dbReference>
<accession>A0ABQ8ADC4</accession>
<keyword evidence="4 7" id="KW-0333">Golgi apparatus</keyword>
<evidence type="ECO:0000256" key="7">
    <source>
        <dbReference type="RuleBase" id="RU367004"/>
    </source>
</evidence>
<evidence type="ECO:0000256" key="3">
    <source>
        <dbReference type="ARBA" id="ARBA00022679"/>
    </source>
</evidence>
<reference evidence="8 9" key="1">
    <citation type="submission" date="2021-05" db="EMBL/GenBank/DDBJ databases">
        <title>Genome Assembly of Synthetic Allotetraploid Brassica napus Reveals Homoeologous Exchanges between Subgenomes.</title>
        <authorList>
            <person name="Davis J.T."/>
        </authorList>
    </citation>
    <scope>NUCLEOTIDE SEQUENCE [LARGE SCALE GENOMIC DNA]</scope>
    <source>
        <strain evidence="9">cv. Da-Ae</strain>
        <tissue evidence="8">Seedling</tissue>
    </source>
</reference>
<dbReference type="EMBL" id="JAGKQM010000013">
    <property type="protein sequence ID" value="KAH0890539.1"/>
    <property type="molecule type" value="Genomic_DNA"/>
</dbReference>
<evidence type="ECO:0000256" key="6">
    <source>
        <dbReference type="ARBA" id="ARBA00023316"/>
    </source>
</evidence>
<dbReference type="InterPro" id="IPR004938">
    <property type="entry name" value="XG_FTase"/>
</dbReference>
<keyword evidence="6 7" id="KW-0961">Cell wall biogenesis/degradation</keyword>
<feature type="non-terminal residue" evidence="8">
    <location>
        <position position="1"/>
    </location>
</feature>
<sequence>DEDKMFFCSKDQDMIDKSRRETRKQVFNGNAGYIQNVMDQVLSCIQRKKRLSQVAAQEETKVNKVIAVLVTVHRLIKMVHDDLYSQIPCCFLRTCCRSMFGQTCSERFYLKDKLSKQAISIGEIKVYQPSGERYQQIEEKIHDQKALTEMYLLSLTDNVVTSTRSTSGYNHGYCISQAMPSLLICRVFDPRLLNLVTLLLLPKDVMQNGELTRGRLSKTQVNTHKNNQ</sequence>
<dbReference type="PANTHER" id="PTHR31889:SF49">
    <property type="entry name" value="FUCOSYLTRANSFERASE 6"/>
    <property type="match status" value="1"/>
</dbReference>
<comment type="function">
    <text evidence="7">May be involved in cell wall biosynthesis.</text>
</comment>
<evidence type="ECO:0000256" key="2">
    <source>
        <dbReference type="ARBA" id="ARBA00022676"/>
    </source>
</evidence>
<protein>
    <recommendedName>
        <fullName evidence="7">Fucosyltransferase</fullName>
        <ecNumber evidence="7">2.4.1.-</ecNumber>
    </recommendedName>
</protein>
<evidence type="ECO:0000256" key="4">
    <source>
        <dbReference type="ARBA" id="ARBA00023034"/>
    </source>
</evidence>
<dbReference type="PANTHER" id="PTHR31889">
    <property type="entry name" value="FUCOSYLTRANSFERASE 2-RELATED"/>
    <property type="match status" value="1"/>
</dbReference>
<proteinExistence type="inferred from homology"/>
<keyword evidence="3 7" id="KW-0808">Transferase</keyword>
<evidence type="ECO:0000256" key="5">
    <source>
        <dbReference type="ARBA" id="ARBA00023180"/>
    </source>
</evidence>
<keyword evidence="5" id="KW-0325">Glycoprotein</keyword>